<accession>A0ACC0AH15</accession>
<gene>
    <name evidence="1" type="ORF">M9H77_29016</name>
</gene>
<dbReference type="Proteomes" id="UP001060085">
    <property type="component" value="Linkage Group LG06"/>
</dbReference>
<dbReference type="EMBL" id="CM044706">
    <property type="protein sequence ID" value="KAI5660223.1"/>
    <property type="molecule type" value="Genomic_DNA"/>
</dbReference>
<evidence type="ECO:0000313" key="1">
    <source>
        <dbReference type="EMBL" id="KAI5660223.1"/>
    </source>
</evidence>
<keyword evidence="2" id="KW-1185">Reference proteome</keyword>
<comment type="caution">
    <text evidence="1">The sequence shown here is derived from an EMBL/GenBank/DDBJ whole genome shotgun (WGS) entry which is preliminary data.</text>
</comment>
<organism evidence="1 2">
    <name type="scientific">Catharanthus roseus</name>
    <name type="common">Madagascar periwinkle</name>
    <name type="synonym">Vinca rosea</name>
    <dbReference type="NCBI Taxonomy" id="4058"/>
    <lineage>
        <taxon>Eukaryota</taxon>
        <taxon>Viridiplantae</taxon>
        <taxon>Streptophyta</taxon>
        <taxon>Embryophyta</taxon>
        <taxon>Tracheophyta</taxon>
        <taxon>Spermatophyta</taxon>
        <taxon>Magnoliopsida</taxon>
        <taxon>eudicotyledons</taxon>
        <taxon>Gunneridae</taxon>
        <taxon>Pentapetalae</taxon>
        <taxon>asterids</taxon>
        <taxon>lamiids</taxon>
        <taxon>Gentianales</taxon>
        <taxon>Apocynaceae</taxon>
        <taxon>Rauvolfioideae</taxon>
        <taxon>Vinceae</taxon>
        <taxon>Catharanthinae</taxon>
        <taxon>Catharanthus</taxon>
    </lineage>
</organism>
<name>A0ACC0AH15_CATRO</name>
<proteinExistence type="predicted"/>
<sequence length="142" mass="15085">MRRQKKVEKIVGKLPPDPKSSSTTATGPPREKSSCCHKVTEFACSVCMLCVCCPISLICCCLTKPCMIGCRLLQNSKCVGGGANSFNPCNCCFRGSSQRRVSSASASAAAYSSFSDTDSDDPRSSNVGKGSYNSKSLNYPSK</sequence>
<reference evidence="2" key="1">
    <citation type="journal article" date="2023" name="Nat. Plants">
        <title>Single-cell RNA sequencing provides a high-resolution roadmap for understanding the multicellular compartmentation of specialized metabolism.</title>
        <authorList>
            <person name="Sun S."/>
            <person name="Shen X."/>
            <person name="Li Y."/>
            <person name="Li Y."/>
            <person name="Wang S."/>
            <person name="Li R."/>
            <person name="Zhang H."/>
            <person name="Shen G."/>
            <person name="Guo B."/>
            <person name="Wei J."/>
            <person name="Xu J."/>
            <person name="St-Pierre B."/>
            <person name="Chen S."/>
            <person name="Sun C."/>
        </authorList>
    </citation>
    <scope>NUCLEOTIDE SEQUENCE [LARGE SCALE GENOMIC DNA]</scope>
</reference>
<protein>
    <submittedName>
        <fullName evidence="1">Uncharacterized protein</fullName>
    </submittedName>
</protein>
<evidence type="ECO:0000313" key="2">
    <source>
        <dbReference type="Proteomes" id="UP001060085"/>
    </source>
</evidence>